<sequence length="126" mass="15412">MKLQQISKINSIFNGLQRTEFNQRSSCYFQLMIKLLEHYMIVMLLNNYLNNVNQTREGRPIQEDFTQVIIQQKKQLRKKQIKQYLQQSREESNEYHNQHESYNVFNNKIIINLIHRKQIEILNQQQ</sequence>
<organism evidence="1 2">
    <name type="scientific">Paramecium sonneborni</name>
    <dbReference type="NCBI Taxonomy" id="65129"/>
    <lineage>
        <taxon>Eukaryota</taxon>
        <taxon>Sar</taxon>
        <taxon>Alveolata</taxon>
        <taxon>Ciliophora</taxon>
        <taxon>Intramacronucleata</taxon>
        <taxon>Oligohymenophorea</taxon>
        <taxon>Peniculida</taxon>
        <taxon>Parameciidae</taxon>
        <taxon>Paramecium</taxon>
    </lineage>
</organism>
<dbReference type="EMBL" id="CAJJDN010000272">
    <property type="protein sequence ID" value="CAD8130257.1"/>
    <property type="molecule type" value="Genomic_DNA"/>
</dbReference>
<proteinExistence type="predicted"/>
<name>A0A8S1RRP4_9CILI</name>
<dbReference type="AlphaFoldDB" id="A0A8S1RRP4"/>
<gene>
    <name evidence="1" type="ORF">PSON_ATCC_30995.1.T2720004</name>
</gene>
<evidence type="ECO:0000313" key="1">
    <source>
        <dbReference type="EMBL" id="CAD8130257.1"/>
    </source>
</evidence>
<dbReference type="Proteomes" id="UP000692954">
    <property type="component" value="Unassembled WGS sequence"/>
</dbReference>
<protein>
    <submittedName>
        <fullName evidence="1">Uncharacterized protein</fullName>
    </submittedName>
</protein>
<reference evidence="1" key="1">
    <citation type="submission" date="2021-01" db="EMBL/GenBank/DDBJ databases">
        <authorList>
            <consortium name="Genoscope - CEA"/>
            <person name="William W."/>
        </authorList>
    </citation>
    <scope>NUCLEOTIDE SEQUENCE</scope>
</reference>
<evidence type="ECO:0000313" key="2">
    <source>
        <dbReference type="Proteomes" id="UP000692954"/>
    </source>
</evidence>
<accession>A0A8S1RRP4</accession>
<comment type="caution">
    <text evidence="1">The sequence shown here is derived from an EMBL/GenBank/DDBJ whole genome shotgun (WGS) entry which is preliminary data.</text>
</comment>
<keyword evidence="2" id="KW-1185">Reference proteome</keyword>